<evidence type="ECO:0000313" key="1">
    <source>
        <dbReference type="EMBL" id="RIW38447.1"/>
    </source>
</evidence>
<sequence length="65" mass="7743">MSFPLNKITCTSYSVVVPFITTGSEEEKTKKGEWVFGEFSIMNSKRFRKFIWKDRGRKIMKHQHN</sequence>
<organism evidence="1 2">
    <name type="scientific">Bacillus salacetis</name>
    <dbReference type="NCBI Taxonomy" id="2315464"/>
    <lineage>
        <taxon>Bacteria</taxon>
        <taxon>Bacillati</taxon>
        <taxon>Bacillota</taxon>
        <taxon>Bacilli</taxon>
        <taxon>Bacillales</taxon>
        <taxon>Bacillaceae</taxon>
        <taxon>Bacillus</taxon>
    </lineage>
</organism>
<keyword evidence="2" id="KW-1185">Reference proteome</keyword>
<proteinExistence type="predicted"/>
<protein>
    <submittedName>
        <fullName evidence="1">Uncharacterized protein</fullName>
    </submittedName>
</protein>
<comment type="caution">
    <text evidence="1">The sequence shown here is derived from an EMBL/GenBank/DDBJ whole genome shotgun (WGS) entry which is preliminary data.</text>
</comment>
<accession>A0A3A1R7J6</accession>
<reference evidence="1 2" key="1">
    <citation type="submission" date="2018-09" db="EMBL/GenBank/DDBJ databases">
        <title>Bacillus saliacetes sp. nov., isolated from Thai shrimp paste (Ka-pi).</title>
        <authorList>
            <person name="Daroonpunt R."/>
            <person name="Tanasupawat S."/>
            <person name="Yiamsombut S."/>
        </authorList>
    </citation>
    <scope>NUCLEOTIDE SEQUENCE [LARGE SCALE GENOMIC DNA]</scope>
    <source>
        <strain evidence="1 2">SKP7-4</strain>
    </source>
</reference>
<dbReference type="EMBL" id="QXIR01000002">
    <property type="protein sequence ID" value="RIW38447.1"/>
    <property type="molecule type" value="Genomic_DNA"/>
</dbReference>
<dbReference type="AlphaFoldDB" id="A0A3A1R7J6"/>
<name>A0A3A1R7J6_9BACI</name>
<dbReference type="Proteomes" id="UP000265801">
    <property type="component" value="Unassembled WGS sequence"/>
</dbReference>
<gene>
    <name evidence="1" type="ORF">D3H55_02615</name>
</gene>
<evidence type="ECO:0000313" key="2">
    <source>
        <dbReference type="Proteomes" id="UP000265801"/>
    </source>
</evidence>